<sequence length="64" mass="7090">MGERGAELGIGNRAGISAGAGMNRHQSEDIGWSRNQSASERGYRSHYLYHTPWHNTLSYTGLLL</sequence>
<reference evidence="2" key="1">
    <citation type="journal article" date="2019" name="Int. J. Syst. Evol. Microbiol.">
        <title>The Global Catalogue of Microorganisms (GCM) 10K type strain sequencing project: providing services to taxonomists for standard genome sequencing and annotation.</title>
        <authorList>
            <consortium name="The Broad Institute Genomics Platform"/>
            <consortium name="The Broad Institute Genome Sequencing Center for Infectious Disease"/>
            <person name="Wu L."/>
            <person name="Ma J."/>
        </authorList>
    </citation>
    <scope>NUCLEOTIDE SEQUENCE [LARGE SCALE GENOMIC DNA]</scope>
    <source>
        <strain evidence="2">KCTC 13193</strain>
    </source>
</reference>
<gene>
    <name evidence="1" type="ORF">ACFODW_14860</name>
</gene>
<accession>A0ABV7A994</accession>
<dbReference type="RefSeq" id="WP_390307565.1">
    <property type="nucleotide sequence ID" value="NZ_JBHRRZ010000037.1"/>
</dbReference>
<keyword evidence="2" id="KW-1185">Reference proteome</keyword>
<evidence type="ECO:0000313" key="2">
    <source>
        <dbReference type="Proteomes" id="UP001595387"/>
    </source>
</evidence>
<organism evidence="1 2">
    <name type="scientific">Virgibacillus sediminis</name>
    <dbReference type="NCBI Taxonomy" id="202260"/>
    <lineage>
        <taxon>Bacteria</taxon>
        <taxon>Bacillati</taxon>
        <taxon>Bacillota</taxon>
        <taxon>Bacilli</taxon>
        <taxon>Bacillales</taxon>
        <taxon>Bacillaceae</taxon>
        <taxon>Virgibacillus</taxon>
    </lineage>
</organism>
<protein>
    <submittedName>
        <fullName evidence="1">Uncharacterized protein</fullName>
    </submittedName>
</protein>
<proteinExistence type="predicted"/>
<name>A0ABV7A994_9BACI</name>
<comment type="caution">
    <text evidence="1">The sequence shown here is derived from an EMBL/GenBank/DDBJ whole genome shotgun (WGS) entry which is preliminary data.</text>
</comment>
<evidence type="ECO:0000313" key="1">
    <source>
        <dbReference type="EMBL" id="MFC2949600.1"/>
    </source>
</evidence>
<dbReference type="Proteomes" id="UP001595387">
    <property type="component" value="Unassembled WGS sequence"/>
</dbReference>
<dbReference type="EMBL" id="JBHRRZ010000037">
    <property type="protein sequence ID" value="MFC2949600.1"/>
    <property type="molecule type" value="Genomic_DNA"/>
</dbReference>